<organism evidence="3 4">
    <name type="scientific">Lithospermum erythrorhizon</name>
    <name type="common">Purple gromwell</name>
    <name type="synonym">Lithospermum officinale var. erythrorhizon</name>
    <dbReference type="NCBI Taxonomy" id="34254"/>
    <lineage>
        <taxon>Eukaryota</taxon>
        <taxon>Viridiplantae</taxon>
        <taxon>Streptophyta</taxon>
        <taxon>Embryophyta</taxon>
        <taxon>Tracheophyta</taxon>
        <taxon>Spermatophyta</taxon>
        <taxon>Magnoliopsida</taxon>
        <taxon>eudicotyledons</taxon>
        <taxon>Gunneridae</taxon>
        <taxon>Pentapetalae</taxon>
        <taxon>asterids</taxon>
        <taxon>lamiids</taxon>
        <taxon>Boraginales</taxon>
        <taxon>Boraginaceae</taxon>
        <taxon>Boraginoideae</taxon>
        <taxon>Lithospermeae</taxon>
        <taxon>Lithospermum</taxon>
    </lineage>
</organism>
<reference evidence="3 4" key="1">
    <citation type="submission" date="2024-01" db="EMBL/GenBank/DDBJ databases">
        <title>The complete chloroplast genome sequence of Lithospermum erythrorhizon: insights into the phylogenetic relationship among Boraginaceae species and the maternal lineages of purple gromwells.</title>
        <authorList>
            <person name="Okada T."/>
            <person name="Watanabe K."/>
        </authorList>
    </citation>
    <scope>NUCLEOTIDE SEQUENCE [LARGE SCALE GENOMIC DNA]</scope>
</reference>
<evidence type="ECO:0000256" key="2">
    <source>
        <dbReference type="SAM" id="MobiDB-lite"/>
    </source>
</evidence>
<dbReference type="AlphaFoldDB" id="A0AAV3NNK9"/>
<comment type="caution">
    <text evidence="3">The sequence shown here is derived from an EMBL/GenBank/DDBJ whole genome shotgun (WGS) entry which is preliminary data.</text>
</comment>
<sequence length="209" mass="23150">MSQPAQPTESARSSFSTANEVVLADLRVGEQARASSNSIVLPSVCDDKIELVQSEHGEADLGVDKSGLLLEDDRGYESELNDGLVATAHSVDFGVHQNHIVHLRTIVEDNEVQQAEMSKRSGKQEKQTTHQIAQQISFPMEKCEGMNRPSSVQPANYRTTELKMEDSENQAAQLVDKDEQIEHKSRRMLSKLKHDSKGKITQCKAAPIL</sequence>
<keyword evidence="4" id="KW-1185">Reference proteome</keyword>
<keyword evidence="1" id="KW-0175">Coiled coil</keyword>
<evidence type="ECO:0000313" key="4">
    <source>
        <dbReference type="Proteomes" id="UP001454036"/>
    </source>
</evidence>
<dbReference type="EMBL" id="BAABME010000206">
    <property type="protein sequence ID" value="GAA0140686.1"/>
    <property type="molecule type" value="Genomic_DNA"/>
</dbReference>
<feature type="region of interest" description="Disordered" evidence="2">
    <location>
        <begin position="189"/>
        <end position="209"/>
    </location>
</feature>
<feature type="coiled-coil region" evidence="1">
    <location>
        <begin position="157"/>
        <end position="184"/>
    </location>
</feature>
<name>A0AAV3NNK9_LITER</name>
<proteinExistence type="predicted"/>
<accession>A0AAV3NNK9</accession>
<dbReference type="Proteomes" id="UP001454036">
    <property type="component" value="Unassembled WGS sequence"/>
</dbReference>
<evidence type="ECO:0000313" key="3">
    <source>
        <dbReference type="EMBL" id="GAA0140686.1"/>
    </source>
</evidence>
<evidence type="ECO:0000256" key="1">
    <source>
        <dbReference type="SAM" id="Coils"/>
    </source>
</evidence>
<protein>
    <submittedName>
        <fullName evidence="3">Uncharacterized protein</fullName>
    </submittedName>
</protein>
<gene>
    <name evidence="3" type="ORF">LIER_01990</name>
</gene>